<dbReference type="EMBL" id="KJ626180">
    <property type="protein sequence ID" value="AIZ49717.1"/>
    <property type="molecule type" value="Genomic_DNA"/>
</dbReference>
<sequence length="124" mass="13124">MSMIESVEVRINDLSGRALDWAVAEADGLMPYPFKGEFLVLDGKTNAPLPKFSTDWAQGGPLRDNYDVGIEPGVPDGIPYAYVPGRDLDGSRGETALIALCRAIVSAKFGGFVKVPAVLVGGVV</sequence>
<dbReference type="InterPro" id="IPR019701">
    <property type="entry name" value="Phage_P22_NinX"/>
</dbReference>
<proteinExistence type="predicted"/>
<evidence type="ECO:0008006" key="2">
    <source>
        <dbReference type="Google" id="ProtNLM"/>
    </source>
</evidence>
<dbReference type="AlphaFoldDB" id="A0A0A7KU57"/>
<evidence type="ECO:0000313" key="1">
    <source>
        <dbReference type="EMBL" id="AIZ49717.1"/>
    </source>
</evidence>
<dbReference type="Pfam" id="PF10765">
    <property type="entry name" value="Phage_P22_NinX"/>
    <property type="match status" value="1"/>
</dbReference>
<protein>
    <recommendedName>
        <fullName evidence="2">DUF2591 domain-containing protein</fullName>
    </recommendedName>
</protein>
<reference evidence="1" key="2">
    <citation type="journal article" date="2015" name="Vet. Microbiol.">
        <title>Variants of a genomic island in Aeromonas salmonicida subsp. salmonicida link isolates with their geographical origins.</title>
        <authorList>
            <person name="Emond-Rheault J.G."/>
            <person name="Vincent A.T."/>
            <person name="Trudel M.V."/>
            <person name="Brochu F."/>
            <person name="Boyle B."/>
            <person name="Tanaka K.H."/>
            <person name="Attere S.A."/>
            <person name="Jubinville E."/>
            <person name="Loch T.P."/>
            <person name="Winters A.D."/>
            <person name="Faisal M."/>
            <person name="Frenette M."/>
            <person name="Derome N."/>
            <person name="Charette S.J."/>
        </authorList>
    </citation>
    <scope>NUCLEOTIDE SEQUENCE</scope>
    <source>
        <strain evidence="1">09-0167</strain>
    </source>
</reference>
<name>A0A0A7KU57_AERSS</name>
<reference evidence="1" key="1">
    <citation type="submission" date="2014-03" db="EMBL/GenBank/DDBJ databases">
        <authorList>
            <person name="Emond-Rheault J.-G."/>
            <person name="Trudel M.V."/>
            <person name="Vincent A.T."/>
            <person name="Brochu F."/>
            <person name="Boyle B."/>
            <person name="Tanaka K.H."/>
            <person name="Attere S.A."/>
            <person name="Jubinville E."/>
            <person name="Frenette M."/>
            <person name="Derome N."/>
            <person name="Charette S.J."/>
        </authorList>
    </citation>
    <scope>NUCLEOTIDE SEQUENCE</scope>
    <source>
        <strain evidence="1">09-0167</strain>
    </source>
</reference>
<organism evidence="1">
    <name type="scientific">Aeromonas salmonicida subsp. salmonicida</name>
    <dbReference type="NCBI Taxonomy" id="29491"/>
    <lineage>
        <taxon>Bacteria</taxon>
        <taxon>Pseudomonadati</taxon>
        <taxon>Pseudomonadota</taxon>
        <taxon>Gammaproteobacteria</taxon>
        <taxon>Aeromonadales</taxon>
        <taxon>Aeromonadaceae</taxon>
        <taxon>Aeromonas</taxon>
    </lineage>
</organism>
<accession>A0A0A7KU57</accession>